<reference evidence="3" key="2">
    <citation type="submission" date="2019-06" db="EMBL/GenBank/DDBJ databases">
        <authorList>
            <person name="Hu M."/>
        </authorList>
    </citation>
    <scope>NUCLEOTIDE SEQUENCE</scope>
    <source>
        <strain evidence="3">08RB2639</strain>
    </source>
</reference>
<dbReference type="OrthoDB" id="8298975at2"/>
<accession>A0A5C5CVV6</accession>
<organism evidence="3 4">
    <name type="scientific">Brucella pecoris</name>
    <dbReference type="NCBI Taxonomy" id="867683"/>
    <lineage>
        <taxon>Bacteria</taxon>
        <taxon>Pseudomonadati</taxon>
        <taxon>Pseudomonadota</taxon>
        <taxon>Alphaproteobacteria</taxon>
        <taxon>Hyphomicrobiales</taxon>
        <taxon>Brucellaceae</taxon>
        <taxon>Brucella/Ochrobactrum group</taxon>
        <taxon>Brucella</taxon>
    </lineage>
</organism>
<evidence type="ECO:0000313" key="4">
    <source>
        <dbReference type="Proteomes" id="UP000313390"/>
    </source>
</evidence>
<sequence>MTELKQVNGVRQVAGVWREFGSLINTTLIIFGALAMIWKGGGYAEKIQTDIRANAAEISRVERDQTARWTSHDELHKNRLADVKANDARYDERLKSVESDVRKLAASNDNLSYRIATNEQATLNASQAIKEFQGTLVQLGGDMRVVKEILQRIEAGQKRVP</sequence>
<reference evidence="2 5" key="3">
    <citation type="submission" date="2020-08" db="EMBL/GenBank/DDBJ databases">
        <title>Genomic Encyclopedia of Type Strains, Phase IV (KMG-IV): sequencing the most valuable type-strain genomes for metagenomic binning, comparative biology and taxonomic classification.</title>
        <authorList>
            <person name="Goeker M."/>
        </authorList>
    </citation>
    <scope>NUCLEOTIDE SEQUENCE [LARGE SCALE GENOMIC DNA]</scope>
    <source>
        <strain evidence="2 5">DSM 23868</strain>
    </source>
</reference>
<dbReference type="EMBL" id="VEWK01000001">
    <property type="protein sequence ID" value="TNV15201.1"/>
    <property type="molecule type" value="Genomic_DNA"/>
</dbReference>
<proteinExistence type="predicted"/>
<dbReference type="EMBL" id="JACIEX010000001">
    <property type="protein sequence ID" value="MBB4092379.1"/>
    <property type="molecule type" value="Genomic_DNA"/>
</dbReference>
<dbReference type="Proteomes" id="UP000313390">
    <property type="component" value="Unassembled WGS sequence"/>
</dbReference>
<feature type="transmembrane region" description="Helical" evidence="1">
    <location>
        <begin position="20"/>
        <end position="38"/>
    </location>
</feature>
<evidence type="ECO:0000256" key="1">
    <source>
        <dbReference type="SAM" id="Phobius"/>
    </source>
</evidence>
<name>A0A5C5CVV6_9HYPH</name>
<keyword evidence="1" id="KW-0472">Membrane</keyword>
<evidence type="ECO:0000313" key="3">
    <source>
        <dbReference type="EMBL" id="TNV15201.1"/>
    </source>
</evidence>
<protein>
    <submittedName>
        <fullName evidence="2">Septation ring formation regulator EzrA</fullName>
    </submittedName>
</protein>
<dbReference type="RefSeq" id="WP_140018841.1">
    <property type="nucleotide sequence ID" value="NZ_JACIEX010000001.1"/>
</dbReference>
<keyword evidence="1" id="KW-0812">Transmembrane</keyword>
<keyword evidence="1" id="KW-1133">Transmembrane helix</keyword>
<evidence type="ECO:0000313" key="5">
    <source>
        <dbReference type="Proteomes" id="UP000553980"/>
    </source>
</evidence>
<dbReference type="Proteomes" id="UP000553980">
    <property type="component" value="Unassembled WGS sequence"/>
</dbReference>
<dbReference type="AlphaFoldDB" id="A0A5C5CVV6"/>
<gene>
    <name evidence="3" type="ORF">FIB18_00100</name>
    <name evidence="2" type="ORF">GGQ79_000852</name>
</gene>
<reference evidence="3 4" key="1">
    <citation type="journal article" date="2011" name="Int. J. Syst. Evol. Microbiol.">
        <title>Ochrobactrum pecoris sp. nov., isolated from farm animals.</title>
        <authorList>
            <person name="Kampfer P."/>
            <person name="Huber B."/>
            <person name="Busse H.J."/>
            <person name="Scholz H.C."/>
            <person name="Tomaso H."/>
            <person name="Hotzel H."/>
            <person name="Melzer F."/>
        </authorList>
    </citation>
    <scope>NUCLEOTIDE SEQUENCE [LARGE SCALE GENOMIC DNA]</scope>
    <source>
        <strain evidence="3 4">08RB2639</strain>
    </source>
</reference>
<evidence type="ECO:0000313" key="2">
    <source>
        <dbReference type="EMBL" id="MBB4092379.1"/>
    </source>
</evidence>
<comment type="caution">
    <text evidence="3">The sequence shown here is derived from an EMBL/GenBank/DDBJ whole genome shotgun (WGS) entry which is preliminary data.</text>
</comment>
<keyword evidence="5" id="KW-1185">Reference proteome</keyword>